<name>A0ABY5DPM2_9ACTN</name>
<comment type="similarity">
    <text evidence="2">Belongs to the acyl-CoA dehydrogenase family.</text>
</comment>
<dbReference type="InterPro" id="IPR009100">
    <property type="entry name" value="AcylCoA_DH/oxidase_NM_dom_sf"/>
</dbReference>
<feature type="domain" description="Acyl-CoA dehydrogenase/oxidase N-terminal" evidence="7">
    <location>
        <begin position="6"/>
        <end position="89"/>
    </location>
</feature>
<accession>A0ABY5DPM2</accession>
<keyword evidence="9" id="KW-1185">Reference proteome</keyword>
<dbReference type="Pfam" id="PF00441">
    <property type="entry name" value="Acyl-CoA_dh_1"/>
    <property type="match status" value="1"/>
</dbReference>
<protein>
    <submittedName>
        <fullName evidence="8">Acyl-CoA/acyl-ACP dehydrogenase</fullName>
    </submittedName>
</protein>
<dbReference type="Gene3D" id="1.20.140.10">
    <property type="entry name" value="Butyryl-CoA Dehydrogenase, subunit A, domain 3"/>
    <property type="match status" value="1"/>
</dbReference>
<keyword evidence="3" id="KW-0285">Flavoprotein</keyword>
<sequence length="347" mass="35668">MDLSYTDEQQFLREAVRGTLEREATFAKVRGWVLEEGVDHRPALDLAAGAGWTGIGVPEERGGQGGGLVELTILAEELGRAAVPADPLYATLLGSVLLGAADGAATAELVGQAAEGEVVLALAQPGGAPLDTPAPDGVRPLVLGAPHAQRFVSADGGRVAIHDAEAATVVPRLMVDRTRSVGDVTLGGSSTDVGGVTPGTLTDLAAWGAVLVAADALGACQRMLDLTVEYVGQRVQFGVAVGSFQAVKHAASEMVVAIEGTRAAVQYAAWAVGEREPGALTEAWVAKSRAARAAVLVADKALFLHGAVGYTWEHDLQLLFKRAKSDAALLGGAAAYEDRIADALALV</sequence>
<evidence type="ECO:0000259" key="6">
    <source>
        <dbReference type="Pfam" id="PF00441"/>
    </source>
</evidence>
<evidence type="ECO:0000256" key="3">
    <source>
        <dbReference type="ARBA" id="ARBA00022630"/>
    </source>
</evidence>
<dbReference type="Gene3D" id="1.10.540.10">
    <property type="entry name" value="Acyl-CoA dehydrogenase/oxidase, N-terminal domain"/>
    <property type="match status" value="1"/>
</dbReference>
<evidence type="ECO:0000259" key="7">
    <source>
        <dbReference type="Pfam" id="PF02771"/>
    </source>
</evidence>
<organism evidence="8 9">
    <name type="scientific">Paraconexibacter antarcticus</name>
    <dbReference type="NCBI Taxonomy" id="2949664"/>
    <lineage>
        <taxon>Bacteria</taxon>
        <taxon>Bacillati</taxon>
        <taxon>Actinomycetota</taxon>
        <taxon>Thermoleophilia</taxon>
        <taxon>Solirubrobacterales</taxon>
        <taxon>Paraconexibacteraceae</taxon>
        <taxon>Paraconexibacter</taxon>
    </lineage>
</organism>
<dbReference type="Pfam" id="PF02771">
    <property type="entry name" value="Acyl-CoA_dh_N"/>
    <property type="match status" value="1"/>
</dbReference>
<evidence type="ECO:0000256" key="1">
    <source>
        <dbReference type="ARBA" id="ARBA00001974"/>
    </source>
</evidence>
<evidence type="ECO:0000313" key="9">
    <source>
        <dbReference type="Proteomes" id="UP001056035"/>
    </source>
</evidence>
<evidence type="ECO:0000256" key="2">
    <source>
        <dbReference type="ARBA" id="ARBA00009347"/>
    </source>
</evidence>
<dbReference type="InterPro" id="IPR037069">
    <property type="entry name" value="AcylCoA_DH/ox_N_sf"/>
</dbReference>
<gene>
    <name evidence="8" type="ORF">NBH00_19985</name>
</gene>
<dbReference type="InterPro" id="IPR013786">
    <property type="entry name" value="AcylCoA_DH/ox_N"/>
</dbReference>
<keyword evidence="4" id="KW-0274">FAD</keyword>
<comment type="cofactor">
    <cofactor evidence="1">
        <name>FAD</name>
        <dbReference type="ChEBI" id="CHEBI:57692"/>
    </cofactor>
</comment>
<keyword evidence="5" id="KW-0560">Oxidoreductase</keyword>
<dbReference type="SUPFAM" id="SSF56645">
    <property type="entry name" value="Acyl-CoA dehydrogenase NM domain-like"/>
    <property type="match status" value="1"/>
</dbReference>
<dbReference type="InterPro" id="IPR036250">
    <property type="entry name" value="AcylCo_DH-like_C"/>
</dbReference>
<dbReference type="RefSeq" id="WP_254570336.1">
    <property type="nucleotide sequence ID" value="NZ_CP098502.1"/>
</dbReference>
<reference evidence="8 9" key="1">
    <citation type="submission" date="2022-06" db="EMBL/GenBank/DDBJ databases">
        <title>Paraconexibacter antarcticus.</title>
        <authorList>
            <person name="Kim C.S."/>
        </authorList>
    </citation>
    <scope>NUCLEOTIDE SEQUENCE [LARGE SCALE GENOMIC DNA]</scope>
    <source>
        <strain evidence="8 9">02-257</strain>
    </source>
</reference>
<dbReference type="InterPro" id="IPR009075">
    <property type="entry name" value="AcylCo_DH/oxidase_C"/>
</dbReference>
<evidence type="ECO:0000313" key="8">
    <source>
        <dbReference type="EMBL" id="UTI63611.1"/>
    </source>
</evidence>
<dbReference type="EMBL" id="CP098502">
    <property type="protein sequence ID" value="UTI63611.1"/>
    <property type="molecule type" value="Genomic_DNA"/>
</dbReference>
<dbReference type="SUPFAM" id="SSF47203">
    <property type="entry name" value="Acyl-CoA dehydrogenase C-terminal domain-like"/>
    <property type="match status" value="1"/>
</dbReference>
<dbReference type="PANTHER" id="PTHR43884">
    <property type="entry name" value="ACYL-COA DEHYDROGENASE"/>
    <property type="match status" value="1"/>
</dbReference>
<evidence type="ECO:0000256" key="4">
    <source>
        <dbReference type="ARBA" id="ARBA00022827"/>
    </source>
</evidence>
<dbReference type="PANTHER" id="PTHR43884:SF20">
    <property type="entry name" value="ACYL-COA DEHYDROGENASE FADE28"/>
    <property type="match status" value="1"/>
</dbReference>
<evidence type="ECO:0000256" key="5">
    <source>
        <dbReference type="ARBA" id="ARBA00023002"/>
    </source>
</evidence>
<feature type="domain" description="Acyl-CoA dehydrogenase/oxidase C-terminal" evidence="6">
    <location>
        <begin position="207"/>
        <end position="342"/>
    </location>
</feature>
<proteinExistence type="inferred from homology"/>
<dbReference type="Proteomes" id="UP001056035">
    <property type="component" value="Chromosome"/>
</dbReference>